<dbReference type="FlyBase" id="FBgn0024790">
    <property type="gene designation" value="Doc\RTase"/>
</dbReference>
<sequence length="888" mass="102223">MASLRISLWNANGVSRHTQELTQFIYEKNIDVMLLSETHLTNKNNFHIPGYLFYGTNHPDGKAHGGTGILIRNRIKHHHLNNFDKNYLQSTSIALQLNNGSTTLAAVYCPPRFPISEDQFMEFFNTLGDRFIAAGDYNAKHTHWGSRLVSPKGKQLYNALTKPENKLDYVSPGKPTYWPADPRKIPDLIDFAITKHVPRNMVTAEALADLSSDHSPVFLNMLTRPHIVDPPYRLTNFRTNWPRYQKYVCSHIELTTALSTKEDIDKSTETLENILVSAAKASTPPVTYAKPNYIKTNREIERLVLDKRRLRRDWQSNRSPITKHMLKIATRRLTNALKQEEKNSQRSYIEQLSPTSTKYPLWRAHRNLKTPIAPIMPLRSPSGTWFRSDEERASAFADHLQNVFRPNPSTNTFILPPLIAANLDPQEPFEFRPCELAKVIKEQLNPRKSPGYDLITPRMLIELPKCAILHICLLFNAIAKLGYFPQKWKKSTIVMIPKPGKDKTQPSSYRPISLLTCLSKLFEKMLLLRISPHLRINNTLPTHQFGFREKHGTIEQVNRITSEIRTAFEHREYCTAIFLDVAQAFDRVWLDGLLFKIIKLLPQNTHKLLKSYLYNRVFAIRCDTSTSRDCAIEAGVPQGSVLGPILYTLYTADFPIDYNLTTSTFADDTAILSRSKCPIKATALLSRHLTSVERWLADWRISINVQKCKQVTFTLNKQTCPPLVLNNICIPQADEVTYLGVHLDRRLTWRKHIEAKSKHLKLKARNLHWLINARSPLSLEFKALLYNSVLKPIWTYGSELWGNASRSNIDIIQRAQSRILRIITGAPWYLRNENIHRDLKIKLVIEVIAEKKTKYNEKLTTHTNPLARKLIRVCSQSRLHRNDLPAQQ</sequence>
<feature type="domain" description="Reverse transcriptase" evidence="1">
    <location>
        <begin position="477"/>
        <end position="743"/>
    </location>
</feature>
<keyword evidence="2" id="KW-0808">Transferase</keyword>
<organism evidence="2">
    <name type="scientific">Drosophila melanogaster</name>
    <name type="common">Fruit fly</name>
    <dbReference type="NCBI Taxonomy" id="7227"/>
    <lineage>
        <taxon>Eukaryota</taxon>
        <taxon>Metazoa</taxon>
        <taxon>Ecdysozoa</taxon>
        <taxon>Arthropoda</taxon>
        <taxon>Hexapoda</taxon>
        <taxon>Insecta</taxon>
        <taxon>Pterygota</taxon>
        <taxon>Neoptera</taxon>
        <taxon>Endopterygota</taxon>
        <taxon>Diptera</taxon>
        <taxon>Brachycera</taxon>
        <taxon>Muscomorpha</taxon>
        <taxon>Ephydroidea</taxon>
        <taxon>Drosophilidae</taxon>
        <taxon>Drosophila</taxon>
        <taxon>Sophophora</taxon>
    </lineage>
</organism>
<proteinExistence type="predicted"/>
<keyword evidence="2" id="KW-0695">RNA-directed DNA polymerase</keyword>
<evidence type="ECO:0000313" key="2">
    <source>
        <dbReference type="EMBL" id="CAA35587.1"/>
    </source>
</evidence>
<name>Q04135_DROME</name>
<dbReference type="InterPro" id="IPR000477">
    <property type="entry name" value="RT_dom"/>
</dbReference>
<dbReference type="PANTHER" id="PTHR36688">
    <property type="entry name" value="ENDO/EXONUCLEASE/PHOSPHATASE DOMAIN-CONTAINING PROTEIN"/>
    <property type="match status" value="1"/>
</dbReference>
<dbReference type="PANTHER" id="PTHR36688:SF2">
    <property type="entry name" value="ENDONUCLEASE_EXONUCLEASE_PHOSPHATASE DOMAIN-CONTAINING PROTEIN"/>
    <property type="match status" value="1"/>
</dbReference>
<dbReference type="CDD" id="cd01650">
    <property type="entry name" value="RT_nLTR_like"/>
    <property type="match status" value="1"/>
</dbReference>
<dbReference type="SMR" id="Q04135"/>
<accession>Q04135</accession>
<dbReference type="AlphaFoldDB" id="Q04135"/>
<evidence type="ECO:0000259" key="1">
    <source>
        <dbReference type="PROSITE" id="PS50878"/>
    </source>
</evidence>
<dbReference type="PROSITE" id="PS50878">
    <property type="entry name" value="RT_POL"/>
    <property type="match status" value="1"/>
</dbReference>
<dbReference type="InterPro" id="IPR052560">
    <property type="entry name" value="RdDP_mobile_element"/>
</dbReference>
<reference evidence="2" key="1">
    <citation type="journal article" date="1991" name="Mol. Gen. Genet.">
        <title>DNA sequence of the Doc retroposon in the white-one mutant of Drosophila melanogaster and of secondary insertions in the phenotypically altered derivatives white-honey and white-eosin.</title>
        <authorList>
            <person name="O'Hare K."/>
            <person name="Alley M.R."/>
            <person name="Cullingford T.E."/>
            <person name="Driver A."/>
            <person name="Sanderson M.J."/>
        </authorList>
    </citation>
    <scope>NUCLEOTIDE SEQUENCE</scope>
    <source>
        <strain evidence="2">white-one mutant</strain>
    </source>
</reference>
<dbReference type="Pfam" id="PF03372">
    <property type="entry name" value="Exo_endo_phos"/>
    <property type="match status" value="1"/>
</dbReference>
<dbReference type="PIR" id="S13329">
    <property type="entry name" value="S13329"/>
</dbReference>
<dbReference type="SUPFAM" id="SSF56672">
    <property type="entry name" value="DNA/RNA polymerases"/>
    <property type="match status" value="1"/>
</dbReference>
<evidence type="ECO:0000313" key="3">
    <source>
        <dbReference type="FlyBase" id="FBgn0024790"/>
    </source>
</evidence>
<dbReference type="Gene3D" id="3.60.10.10">
    <property type="entry name" value="Endonuclease/exonuclease/phosphatase"/>
    <property type="match status" value="1"/>
</dbReference>
<keyword evidence="2" id="KW-0548">Nucleotidyltransferase</keyword>
<dbReference type="EMBL" id="X17551">
    <property type="protein sequence ID" value="CAA35587.1"/>
    <property type="molecule type" value="Genomic_DNA"/>
</dbReference>
<dbReference type="GO" id="GO:0003964">
    <property type="term" value="F:RNA-directed DNA polymerase activity"/>
    <property type="evidence" value="ECO:0007669"/>
    <property type="project" value="UniProtKB-KW"/>
</dbReference>
<dbReference type="InterPro" id="IPR043502">
    <property type="entry name" value="DNA/RNA_pol_sf"/>
</dbReference>
<protein>
    <submittedName>
        <fullName evidence="2">ORF2 for putative reverse transcriptase</fullName>
    </submittedName>
</protein>
<gene>
    <name evidence="3" type="primary">RTase</name>
</gene>
<dbReference type="SUPFAM" id="SSF56219">
    <property type="entry name" value="DNase I-like"/>
    <property type="match status" value="1"/>
</dbReference>
<dbReference type="Pfam" id="PF00078">
    <property type="entry name" value="RVT_1"/>
    <property type="match status" value="1"/>
</dbReference>
<dbReference type="InterPro" id="IPR036691">
    <property type="entry name" value="Endo/exonu/phosph_ase_sf"/>
</dbReference>
<dbReference type="InterPro" id="IPR005135">
    <property type="entry name" value="Endo/exonuclease/phosphatase"/>
</dbReference>